<dbReference type="RefSeq" id="WP_254156998.1">
    <property type="nucleotide sequence ID" value="NZ_JAHESD010000083.1"/>
</dbReference>
<sequence length="152" mass="17497">MEHLEYTIEIFAPAKKVWDTMLNEETYKQWVSRSWPNSFYIGEWKEGREISFLSQDGGGGTLALLEEVVPYERILAKHVAVLDGKGNQERRSEFTNGWIGTKEEYWFSEENGRTTLKVIMETSPAWVAMFDEGWPGALQDLKNLCEKQAVVA</sequence>
<feature type="domain" description="Activator of Hsp90 ATPase homologue 1/2-like C-terminal" evidence="2">
    <location>
        <begin position="12"/>
        <end position="145"/>
    </location>
</feature>
<dbReference type="InterPro" id="IPR013538">
    <property type="entry name" value="ASHA1/2-like_C"/>
</dbReference>
<keyword evidence="4" id="KW-1185">Reference proteome</keyword>
<accession>A0ABS5VXG2</accession>
<comment type="caution">
    <text evidence="3">The sequence shown here is derived from an EMBL/GenBank/DDBJ whole genome shotgun (WGS) entry which is preliminary data.</text>
</comment>
<protein>
    <submittedName>
        <fullName evidence="3">SRPBCC domain-containing protein</fullName>
    </submittedName>
</protein>
<evidence type="ECO:0000259" key="2">
    <source>
        <dbReference type="Pfam" id="PF08327"/>
    </source>
</evidence>
<dbReference type="Pfam" id="PF08327">
    <property type="entry name" value="AHSA1"/>
    <property type="match status" value="1"/>
</dbReference>
<evidence type="ECO:0000256" key="1">
    <source>
        <dbReference type="ARBA" id="ARBA00006817"/>
    </source>
</evidence>
<dbReference type="InterPro" id="IPR023393">
    <property type="entry name" value="START-like_dom_sf"/>
</dbReference>
<dbReference type="SUPFAM" id="SSF55961">
    <property type="entry name" value="Bet v1-like"/>
    <property type="match status" value="1"/>
</dbReference>
<dbReference type="EMBL" id="JAHESD010000083">
    <property type="protein sequence ID" value="MBT1706098.1"/>
    <property type="molecule type" value="Genomic_DNA"/>
</dbReference>
<organism evidence="3 4">
    <name type="scientific">Chryseosolibacter indicus</name>
    <dbReference type="NCBI Taxonomy" id="2782351"/>
    <lineage>
        <taxon>Bacteria</taxon>
        <taxon>Pseudomonadati</taxon>
        <taxon>Bacteroidota</taxon>
        <taxon>Cytophagia</taxon>
        <taxon>Cytophagales</taxon>
        <taxon>Chryseotaleaceae</taxon>
        <taxon>Chryseosolibacter</taxon>
    </lineage>
</organism>
<comment type="similarity">
    <text evidence="1">Belongs to the AHA1 family.</text>
</comment>
<name>A0ABS5VXG2_9BACT</name>
<gene>
    <name evidence="3" type="ORF">KK060_22595</name>
</gene>
<evidence type="ECO:0000313" key="3">
    <source>
        <dbReference type="EMBL" id="MBT1706098.1"/>
    </source>
</evidence>
<dbReference type="Proteomes" id="UP000772618">
    <property type="component" value="Unassembled WGS sequence"/>
</dbReference>
<reference evidence="3 4" key="1">
    <citation type="submission" date="2021-05" db="EMBL/GenBank/DDBJ databases">
        <title>A Polyphasic approach of four new species of the genus Ohtaekwangia: Ohtaekwangia histidinii sp. nov., Ohtaekwangia cretensis sp. nov., Ohtaekwangia indiensis sp. nov., Ohtaekwangia reichenbachii sp. nov. from diverse environment.</title>
        <authorList>
            <person name="Octaviana S."/>
        </authorList>
    </citation>
    <scope>NUCLEOTIDE SEQUENCE [LARGE SCALE GENOMIC DNA]</scope>
    <source>
        <strain evidence="3 4">PWU20</strain>
    </source>
</reference>
<dbReference type="Gene3D" id="3.30.530.20">
    <property type="match status" value="1"/>
</dbReference>
<evidence type="ECO:0000313" key="4">
    <source>
        <dbReference type="Proteomes" id="UP000772618"/>
    </source>
</evidence>
<dbReference type="CDD" id="cd07814">
    <property type="entry name" value="SRPBCC_CalC_Aha1-like"/>
    <property type="match status" value="1"/>
</dbReference>
<proteinExistence type="inferred from homology"/>